<dbReference type="InterPro" id="IPR036397">
    <property type="entry name" value="RNaseH_sf"/>
</dbReference>
<organism evidence="3 4">
    <name type="scientific">Ziziphus jujuba witches'-broom phytoplasma</name>
    <dbReference type="NCBI Taxonomy" id="135727"/>
    <lineage>
        <taxon>Bacteria</taxon>
        <taxon>Bacillati</taxon>
        <taxon>Mycoplasmatota</taxon>
        <taxon>Mollicutes</taxon>
        <taxon>Acholeplasmatales</taxon>
        <taxon>Acholeplasmataceae</taxon>
        <taxon>Candidatus Phytoplasma</taxon>
        <taxon>16SrV (Elm yellows group)</taxon>
    </lineage>
</organism>
<gene>
    <name evidence="3" type="ORF">CWO85_00705</name>
</gene>
<feature type="domain" description="Integrase catalytic" evidence="2">
    <location>
        <begin position="157"/>
        <end position="319"/>
    </location>
</feature>
<dbReference type="PANTHER" id="PTHR46889:SF5">
    <property type="entry name" value="INTEGRASE PROTEIN"/>
    <property type="match status" value="1"/>
</dbReference>
<evidence type="ECO:0000256" key="1">
    <source>
        <dbReference type="ARBA" id="ARBA00002286"/>
    </source>
</evidence>
<keyword evidence="3" id="KW-0238">DNA-binding</keyword>
<protein>
    <submittedName>
        <fullName evidence="3">DNA-binding protein</fullName>
    </submittedName>
</protein>
<dbReference type="EMBL" id="CP025121">
    <property type="protein sequence ID" value="AYJ01060.1"/>
    <property type="molecule type" value="Genomic_DNA"/>
</dbReference>
<dbReference type="Pfam" id="PF00665">
    <property type="entry name" value="rve"/>
    <property type="match status" value="1"/>
</dbReference>
<dbReference type="AlphaFoldDB" id="A0A660HLZ8"/>
<evidence type="ECO:0000259" key="2">
    <source>
        <dbReference type="PROSITE" id="PS50994"/>
    </source>
</evidence>
<evidence type="ECO:0000313" key="3">
    <source>
        <dbReference type="EMBL" id="AYJ01060.1"/>
    </source>
</evidence>
<dbReference type="GO" id="GO:0003677">
    <property type="term" value="F:DNA binding"/>
    <property type="evidence" value="ECO:0007669"/>
    <property type="project" value="UniProtKB-KW"/>
</dbReference>
<dbReference type="GO" id="GO:0015074">
    <property type="term" value="P:DNA integration"/>
    <property type="evidence" value="ECO:0007669"/>
    <property type="project" value="InterPro"/>
</dbReference>
<dbReference type="InterPro" id="IPR012337">
    <property type="entry name" value="RNaseH-like_sf"/>
</dbReference>
<accession>A0A660HLZ8</accession>
<dbReference type="NCBIfam" id="NF033516">
    <property type="entry name" value="transpos_IS3"/>
    <property type="match status" value="1"/>
</dbReference>
<dbReference type="InterPro" id="IPR048020">
    <property type="entry name" value="Transpos_IS3"/>
</dbReference>
<dbReference type="Proteomes" id="UP000272462">
    <property type="component" value="Chromosome"/>
</dbReference>
<dbReference type="RefSeq" id="WP_121463791.1">
    <property type="nucleotide sequence ID" value="NZ_CP025121.1"/>
</dbReference>
<dbReference type="OrthoDB" id="386028at2"/>
<dbReference type="PANTHER" id="PTHR46889">
    <property type="entry name" value="TRANSPOSASE INSF FOR INSERTION SEQUENCE IS3B-RELATED"/>
    <property type="match status" value="1"/>
</dbReference>
<dbReference type="SUPFAM" id="SSF53098">
    <property type="entry name" value="Ribonuclease H-like"/>
    <property type="match status" value="1"/>
</dbReference>
<reference evidence="3 4" key="1">
    <citation type="journal article" date="2018" name="BMC Genomics">
        <title>Comparative genome analysis of jujube witches'-broom Phytoplasma, an obligate pathogen that causes jujube witches'-broom disease.</title>
        <authorList>
            <person name="Wang J."/>
            <person name="Song L."/>
            <person name="Jiao Q."/>
            <person name="Yang S."/>
            <person name="Gao R."/>
            <person name="Lu X."/>
            <person name="Zhou G."/>
        </authorList>
    </citation>
    <scope>NUCLEOTIDE SEQUENCE [LARGE SCALE GENOMIC DNA]</scope>
    <source>
        <strain evidence="3">Jwb-nky</strain>
    </source>
</reference>
<dbReference type="InterPro" id="IPR001584">
    <property type="entry name" value="Integrase_cat-core"/>
</dbReference>
<dbReference type="KEGG" id="pzi:CWO85_00705"/>
<dbReference type="Gene3D" id="3.30.420.10">
    <property type="entry name" value="Ribonuclease H-like superfamily/Ribonuclease H"/>
    <property type="match status" value="1"/>
</dbReference>
<evidence type="ECO:0000313" key="4">
    <source>
        <dbReference type="Proteomes" id="UP000272462"/>
    </source>
</evidence>
<comment type="function">
    <text evidence="1">Involved in the transposition of the insertion sequence.</text>
</comment>
<dbReference type="InterPro" id="IPR025948">
    <property type="entry name" value="HTH-like_dom"/>
</dbReference>
<dbReference type="PROSITE" id="PS50994">
    <property type="entry name" value="INTEGRASE"/>
    <property type="match status" value="1"/>
</dbReference>
<dbReference type="Pfam" id="PF13276">
    <property type="entry name" value="HTH_21"/>
    <property type="match status" value="1"/>
</dbReference>
<name>A0A660HLZ8_ZIZJU</name>
<keyword evidence="4" id="KW-1185">Reference proteome</keyword>
<dbReference type="InterPro" id="IPR050900">
    <property type="entry name" value="Transposase_IS3/IS150/IS904"/>
</dbReference>
<sequence length="322" mass="39186">MKKSKIQKKEIIKQKEIELLQLVINYQKPNFREFIFILIKFYKKYLKTKDILKLLNINRNSYYYWKKTKPQKEKKETDYNKITQRIGKLCKKNQYSFGYRKITTLYLQTYKEIVNNKKVLQIMRINKWLMTYRKPYHKKHFYKKIESNYNLINLNFKSKKPLEKIYTDLTCFATKYGKFWLSVIMDGFNNQILAYEMSQHPNLELVKKTFQKLPKLKAPCIMHSDQGSIYQNVKFQNYLKKKGFLISFSRKAVPNDNAMIESYFGTLKGYLKTNTPSLYQENFSTLKQKIKNFICYYNKHWLLAKFNYKSPLQYLKFKNFKK</sequence>
<proteinExistence type="predicted"/>